<evidence type="ECO:0000259" key="10">
    <source>
        <dbReference type="Pfam" id="PF11708"/>
    </source>
</evidence>
<keyword evidence="12" id="KW-1185">Reference proteome</keyword>
<feature type="region of interest" description="Disordered" evidence="8">
    <location>
        <begin position="213"/>
        <end position="271"/>
    </location>
</feature>
<feature type="region of interest" description="Disordered" evidence="8">
    <location>
        <begin position="171"/>
        <end position="192"/>
    </location>
</feature>
<protein>
    <recommendedName>
        <fullName evidence="7">Pre-mRNA-splicing factor SLU7</fullName>
    </recommendedName>
</protein>
<dbReference type="Proteomes" id="UP000023152">
    <property type="component" value="Unassembled WGS sequence"/>
</dbReference>
<dbReference type="GO" id="GO:0005681">
    <property type="term" value="C:spliceosomal complex"/>
    <property type="evidence" value="ECO:0007669"/>
    <property type="project" value="UniProtKB-UniRule"/>
</dbReference>
<feature type="compositionally biased region" description="Basic and acidic residues" evidence="8">
    <location>
        <begin position="171"/>
        <end position="189"/>
    </location>
</feature>
<dbReference type="OrthoDB" id="249612at2759"/>
<feature type="compositionally biased region" description="Basic and acidic residues" evidence="8">
    <location>
        <begin position="235"/>
        <end position="260"/>
    </location>
</feature>
<dbReference type="EMBL" id="ASPP01008727">
    <property type="protein sequence ID" value="ETO25144.1"/>
    <property type="molecule type" value="Genomic_DNA"/>
</dbReference>
<comment type="subcellular location">
    <subcellularLocation>
        <location evidence="1 7">Nucleus</location>
    </subcellularLocation>
</comment>
<keyword evidence="4 7" id="KW-0747">Spliceosome</keyword>
<sequence length="327" mass="37768">MERADEMYHGDNMVRVSGDAVKFSELKRFAWDTREVNPEHLEGAVHLQANPTLAEKAYRSFQERKKGIKNEHRDKILQKYGGEEHLQSPQKELLYGQSEAYAEYSHDGRVIHGLGVFIPKSKYNEDIYPGNHKSVWGSWYNIETGEWGYACCHVTHYQGYCTGQTGIDASERNDGSADQEFNSKEEDLRQQPLQTFKQIVGVAARPKELTNKDKLVNPSGYVSTRGYQPSFASRKQRDDADKKPKQNEDENRDIPVDKNADVPTDGIPKNNDDDKATKKLCSFFSLFFKKELVMCKQLCIYFKIFIFVGRIYFFTIFPQKKQINFQT</sequence>
<evidence type="ECO:0000256" key="6">
    <source>
        <dbReference type="ARBA" id="ARBA00023242"/>
    </source>
</evidence>
<accession>X6NHC2</accession>
<keyword evidence="9" id="KW-0472">Membrane</keyword>
<feature type="compositionally biased region" description="Polar residues" evidence="8">
    <location>
        <begin position="220"/>
        <end position="233"/>
    </location>
</feature>
<comment type="function">
    <text evidence="7">Involved in pre-mRNA splicing.</text>
</comment>
<dbReference type="GO" id="GO:0030628">
    <property type="term" value="F:pre-mRNA 3'-splice site binding"/>
    <property type="evidence" value="ECO:0007669"/>
    <property type="project" value="UniProtKB-UniRule"/>
</dbReference>
<dbReference type="InterPro" id="IPR039974">
    <property type="entry name" value="Splicing_factor_SLU7"/>
</dbReference>
<dbReference type="PANTHER" id="PTHR12942:SF2">
    <property type="entry name" value="PRE-MRNA-SPLICING FACTOR SLU7"/>
    <property type="match status" value="1"/>
</dbReference>
<dbReference type="Pfam" id="PF11708">
    <property type="entry name" value="Slu7"/>
    <property type="match status" value="1"/>
</dbReference>
<gene>
    <name evidence="11" type="ORF">RFI_11998</name>
</gene>
<dbReference type="InterPro" id="IPR021715">
    <property type="entry name" value="Slu7_dom"/>
</dbReference>
<evidence type="ECO:0000256" key="7">
    <source>
        <dbReference type="RuleBase" id="RU367071"/>
    </source>
</evidence>
<comment type="similarity">
    <text evidence="2 7">Belongs to the SLU7 family.</text>
</comment>
<name>X6NHC2_RETFI</name>
<dbReference type="PANTHER" id="PTHR12942">
    <property type="entry name" value="STEP II SPLICING FACTOR SLU7"/>
    <property type="match status" value="1"/>
</dbReference>
<keyword evidence="9" id="KW-0812">Transmembrane</keyword>
<evidence type="ECO:0000256" key="9">
    <source>
        <dbReference type="SAM" id="Phobius"/>
    </source>
</evidence>
<keyword evidence="5 7" id="KW-0508">mRNA splicing</keyword>
<keyword evidence="9" id="KW-1133">Transmembrane helix</keyword>
<evidence type="ECO:0000313" key="11">
    <source>
        <dbReference type="EMBL" id="ETO25144.1"/>
    </source>
</evidence>
<feature type="domain" description="Pre-mRNA-splicing factor SLU7" evidence="10">
    <location>
        <begin position="5"/>
        <end position="138"/>
    </location>
</feature>
<evidence type="ECO:0000256" key="4">
    <source>
        <dbReference type="ARBA" id="ARBA00022728"/>
    </source>
</evidence>
<evidence type="ECO:0000256" key="5">
    <source>
        <dbReference type="ARBA" id="ARBA00023187"/>
    </source>
</evidence>
<dbReference type="GO" id="GO:0000398">
    <property type="term" value="P:mRNA splicing, via spliceosome"/>
    <property type="evidence" value="ECO:0007669"/>
    <property type="project" value="UniProtKB-UniRule"/>
</dbReference>
<keyword evidence="6 7" id="KW-0539">Nucleus</keyword>
<evidence type="ECO:0000256" key="8">
    <source>
        <dbReference type="SAM" id="MobiDB-lite"/>
    </source>
</evidence>
<evidence type="ECO:0000256" key="3">
    <source>
        <dbReference type="ARBA" id="ARBA00022664"/>
    </source>
</evidence>
<evidence type="ECO:0000256" key="2">
    <source>
        <dbReference type="ARBA" id="ARBA00007203"/>
    </source>
</evidence>
<dbReference type="AlphaFoldDB" id="X6NHC2"/>
<evidence type="ECO:0000256" key="1">
    <source>
        <dbReference type="ARBA" id="ARBA00004123"/>
    </source>
</evidence>
<comment type="caution">
    <text evidence="11">The sequence shown here is derived from an EMBL/GenBank/DDBJ whole genome shotgun (WGS) entry which is preliminary data.</text>
</comment>
<proteinExistence type="inferred from homology"/>
<evidence type="ECO:0000313" key="12">
    <source>
        <dbReference type="Proteomes" id="UP000023152"/>
    </source>
</evidence>
<comment type="subunit">
    <text evidence="7">Associated with the spliceosome.</text>
</comment>
<organism evidence="11 12">
    <name type="scientific">Reticulomyxa filosa</name>
    <dbReference type="NCBI Taxonomy" id="46433"/>
    <lineage>
        <taxon>Eukaryota</taxon>
        <taxon>Sar</taxon>
        <taxon>Rhizaria</taxon>
        <taxon>Retaria</taxon>
        <taxon>Foraminifera</taxon>
        <taxon>Monothalamids</taxon>
        <taxon>Reticulomyxidae</taxon>
        <taxon>Reticulomyxa</taxon>
    </lineage>
</organism>
<reference evidence="11 12" key="1">
    <citation type="journal article" date="2013" name="Curr. Biol.">
        <title>The Genome of the Foraminiferan Reticulomyxa filosa.</title>
        <authorList>
            <person name="Glockner G."/>
            <person name="Hulsmann N."/>
            <person name="Schleicher M."/>
            <person name="Noegel A.A."/>
            <person name="Eichinger L."/>
            <person name="Gallinger C."/>
            <person name="Pawlowski J."/>
            <person name="Sierra R."/>
            <person name="Euteneuer U."/>
            <person name="Pillet L."/>
            <person name="Moustafa A."/>
            <person name="Platzer M."/>
            <person name="Groth M."/>
            <person name="Szafranski K."/>
            <person name="Schliwa M."/>
        </authorList>
    </citation>
    <scope>NUCLEOTIDE SEQUENCE [LARGE SCALE GENOMIC DNA]</scope>
</reference>
<feature type="transmembrane region" description="Helical" evidence="9">
    <location>
        <begin position="300"/>
        <end position="317"/>
    </location>
</feature>
<keyword evidence="3 7" id="KW-0507">mRNA processing</keyword>